<accession>A0ABQ3ETZ1</accession>
<proteinExistence type="predicted"/>
<organism evidence="1 2">
    <name type="scientific">Pseudovibrio japonicus</name>
    <dbReference type="NCBI Taxonomy" id="366534"/>
    <lineage>
        <taxon>Bacteria</taxon>
        <taxon>Pseudomonadati</taxon>
        <taxon>Pseudomonadota</taxon>
        <taxon>Alphaproteobacteria</taxon>
        <taxon>Hyphomicrobiales</taxon>
        <taxon>Stappiaceae</taxon>
        <taxon>Pseudovibrio</taxon>
    </lineage>
</organism>
<keyword evidence="2" id="KW-1185">Reference proteome</keyword>
<comment type="caution">
    <text evidence="1">The sequence shown here is derived from an EMBL/GenBank/DDBJ whole genome shotgun (WGS) entry which is preliminary data.</text>
</comment>
<dbReference type="SUPFAM" id="SSF51120">
    <property type="entry name" value="beta-Roll"/>
    <property type="match status" value="1"/>
</dbReference>
<dbReference type="EMBL" id="BMXE01000016">
    <property type="protein sequence ID" value="GHB50661.1"/>
    <property type="molecule type" value="Genomic_DNA"/>
</dbReference>
<dbReference type="InterPro" id="IPR011049">
    <property type="entry name" value="Serralysin-like_metalloprot_C"/>
</dbReference>
<reference evidence="2" key="1">
    <citation type="journal article" date="2019" name="Int. J. Syst. Evol. Microbiol.">
        <title>The Global Catalogue of Microorganisms (GCM) 10K type strain sequencing project: providing services to taxonomists for standard genome sequencing and annotation.</title>
        <authorList>
            <consortium name="The Broad Institute Genomics Platform"/>
            <consortium name="The Broad Institute Genome Sequencing Center for Infectious Disease"/>
            <person name="Wu L."/>
            <person name="Ma J."/>
        </authorList>
    </citation>
    <scope>NUCLEOTIDE SEQUENCE [LARGE SCALE GENOMIC DNA]</scope>
    <source>
        <strain evidence="2">KCTC 12861</strain>
    </source>
</reference>
<gene>
    <name evidence="1" type="ORF">GCM10007094_44710</name>
</gene>
<protein>
    <submittedName>
        <fullName evidence="1">Uncharacterized protein</fullName>
    </submittedName>
</protein>
<dbReference type="Proteomes" id="UP000637980">
    <property type="component" value="Unassembled WGS sequence"/>
</dbReference>
<sequence length="118" mass="12079">MLGDVNGDGRVDIVGFGETGVSVAMDIADDILSGGAGDDTFVFTGGSFGHDIITDFVAGAGSEDSIRFATDFFADFNAVLAATSNSGNNAVITFNDGNSVTLNGVDKADLHADDFQFV</sequence>
<evidence type="ECO:0000313" key="2">
    <source>
        <dbReference type="Proteomes" id="UP000637980"/>
    </source>
</evidence>
<dbReference type="Gene3D" id="2.150.10.10">
    <property type="entry name" value="Serralysin-like metalloprotease, C-terminal"/>
    <property type="match status" value="1"/>
</dbReference>
<evidence type="ECO:0000313" key="1">
    <source>
        <dbReference type="EMBL" id="GHB50661.1"/>
    </source>
</evidence>
<name>A0ABQ3ETZ1_9HYPH</name>